<dbReference type="Gene3D" id="3.90.550.10">
    <property type="entry name" value="Spore Coat Polysaccharide Biosynthesis Protein SpsA, Chain A"/>
    <property type="match status" value="1"/>
</dbReference>
<dbReference type="CDD" id="cd00761">
    <property type="entry name" value="Glyco_tranf_GTA_type"/>
    <property type="match status" value="1"/>
</dbReference>
<dbReference type="PANTHER" id="PTHR22916">
    <property type="entry name" value="GLYCOSYLTRANSFERASE"/>
    <property type="match status" value="1"/>
</dbReference>
<accession>A0A9D0YRH0</accession>
<dbReference type="Proteomes" id="UP000886879">
    <property type="component" value="Unassembled WGS sequence"/>
</dbReference>
<evidence type="ECO:0000313" key="3">
    <source>
        <dbReference type="Proteomes" id="UP000886879"/>
    </source>
</evidence>
<dbReference type="AlphaFoldDB" id="A0A9D0YRH0"/>
<dbReference type="GO" id="GO:0016758">
    <property type="term" value="F:hexosyltransferase activity"/>
    <property type="evidence" value="ECO:0007669"/>
    <property type="project" value="UniProtKB-ARBA"/>
</dbReference>
<evidence type="ECO:0000313" key="2">
    <source>
        <dbReference type="EMBL" id="HIQ60674.1"/>
    </source>
</evidence>
<organism evidence="2 3">
    <name type="scientific">Candidatus Enterenecus faecium</name>
    <dbReference type="NCBI Taxonomy" id="2840780"/>
    <lineage>
        <taxon>Bacteria</taxon>
        <taxon>Bacillati</taxon>
        <taxon>Bacillota</taxon>
        <taxon>Clostridia</taxon>
        <taxon>Eubacteriales</taxon>
        <taxon>Candidatus Enterenecus</taxon>
    </lineage>
</organism>
<evidence type="ECO:0000259" key="1">
    <source>
        <dbReference type="Pfam" id="PF00535"/>
    </source>
</evidence>
<dbReference type="InterPro" id="IPR001173">
    <property type="entry name" value="Glyco_trans_2-like"/>
</dbReference>
<dbReference type="PANTHER" id="PTHR22916:SF3">
    <property type="entry name" value="UDP-GLCNAC:BETAGAL BETA-1,3-N-ACETYLGLUCOSAMINYLTRANSFERASE-LIKE PROTEIN 1"/>
    <property type="match status" value="1"/>
</dbReference>
<comment type="caution">
    <text evidence="2">The sequence shown here is derived from an EMBL/GenBank/DDBJ whole genome shotgun (WGS) entry which is preliminary data.</text>
</comment>
<proteinExistence type="predicted"/>
<reference evidence="2" key="2">
    <citation type="journal article" date="2021" name="PeerJ">
        <title>Extensive microbial diversity within the chicken gut microbiome revealed by metagenomics and culture.</title>
        <authorList>
            <person name="Gilroy R."/>
            <person name="Ravi A."/>
            <person name="Getino M."/>
            <person name="Pursley I."/>
            <person name="Horton D.L."/>
            <person name="Alikhan N.F."/>
            <person name="Baker D."/>
            <person name="Gharbi K."/>
            <person name="Hall N."/>
            <person name="Watson M."/>
            <person name="Adriaenssens E.M."/>
            <person name="Foster-Nyarko E."/>
            <person name="Jarju S."/>
            <person name="Secka A."/>
            <person name="Antonio M."/>
            <person name="Oren A."/>
            <person name="Chaudhuri R.R."/>
            <person name="La Ragione R."/>
            <person name="Hildebrand F."/>
            <person name="Pallen M.J."/>
        </authorList>
    </citation>
    <scope>NUCLEOTIDE SEQUENCE</scope>
    <source>
        <strain evidence="2">ChiGjej2B2-12916</strain>
    </source>
</reference>
<name>A0A9D0YRH0_9FIRM</name>
<gene>
    <name evidence="2" type="ORF">IAD31_03640</name>
</gene>
<sequence>MEKMQISVIIPVYNTEAHLNACLDGVLSQNIPNLEVICVDDGSTDRSLEVLREYAARDPRVVVLTQKNSFAGVARNHGLEVARGEYVAFLDSDDQFLPGALEGLYAQAKEHDLDVIKAGFSYVEPGGEPYTTLYSTLSCIGKGQAKRVMRFTDLPLRLLQVPDVPWNGLYRRAFLEQNHIHFNNLRCINDHSFWIACLIHAPRLMVTHTPVACYRVEQSTSLVGRKAAHFHCQLESYQIVREMVKDLPDKLRRAVMRNELNGMFGWYERLRPQAPDVEDLDRQVAEFLKQLDEEEVGVKFLRSFSYSGSYFSLRYGQPAPKRPNPLVRAVSCWRDHGWTYTWEKLRSKGEQTWVR</sequence>
<dbReference type="Pfam" id="PF00535">
    <property type="entry name" value="Glycos_transf_2"/>
    <property type="match status" value="1"/>
</dbReference>
<dbReference type="EMBL" id="DVFO01000034">
    <property type="protein sequence ID" value="HIQ60674.1"/>
    <property type="molecule type" value="Genomic_DNA"/>
</dbReference>
<feature type="domain" description="Glycosyltransferase 2-like" evidence="1">
    <location>
        <begin position="7"/>
        <end position="147"/>
    </location>
</feature>
<dbReference type="InterPro" id="IPR029044">
    <property type="entry name" value="Nucleotide-diphossugar_trans"/>
</dbReference>
<protein>
    <submittedName>
        <fullName evidence="2">Glycosyltransferase</fullName>
    </submittedName>
</protein>
<dbReference type="SUPFAM" id="SSF53448">
    <property type="entry name" value="Nucleotide-diphospho-sugar transferases"/>
    <property type="match status" value="1"/>
</dbReference>
<reference evidence="2" key="1">
    <citation type="submission" date="2020-10" db="EMBL/GenBank/DDBJ databases">
        <authorList>
            <person name="Gilroy R."/>
        </authorList>
    </citation>
    <scope>NUCLEOTIDE SEQUENCE</scope>
    <source>
        <strain evidence="2">ChiGjej2B2-12916</strain>
    </source>
</reference>